<protein>
    <submittedName>
        <fullName evidence="2">Uncharacterized protein</fullName>
    </submittedName>
</protein>
<comment type="caution">
    <text evidence="2">The sequence shown here is derived from an EMBL/GenBank/DDBJ whole genome shotgun (WGS) entry which is preliminary data.</text>
</comment>
<organism evidence="2 3">
    <name type="scientific">Cardiocondyla obscurior</name>
    <dbReference type="NCBI Taxonomy" id="286306"/>
    <lineage>
        <taxon>Eukaryota</taxon>
        <taxon>Metazoa</taxon>
        <taxon>Ecdysozoa</taxon>
        <taxon>Arthropoda</taxon>
        <taxon>Hexapoda</taxon>
        <taxon>Insecta</taxon>
        <taxon>Pterygota</taxon>
        <taxon>Neoptera</taxon>
        <taxon>Endopterygota</taxon>
        <taxon>Hymenoptera</taxon>
        <taxon>Apocrita</taxon>
        <taxon>Aculeata</taxon>
        <taxon>Formicoidea</taxon>
        <taxon>Formicidae</taxon>
        <taxon>Myrmicinae</taxon>
        <taxon>Cardiocondyla</taxon>
    </lineage>
</organism>
<keyword evidence="1" id="KW-0812">Transmembrane</keyword>
<evidence type="ECO:0000313" key="3">
    <source>
        <dbReference type="Proteomes" id="UP001430953"/>
    </source>
</evidence>
<gene>
    <name evidence="2" type="ORF">PUN28_018793</name>
</gene>
<keyword evidence="3" id="KW-1185">Reference proteome</keyword>
<dbReference type="EMBL" id="JADYXP020000024">
    <property type="protein sequence ID" value="KAL0101180.1"/>
    <property type="molecule type" value="Genomic_DNA"/>
</dbReference>
<dbReference type="Proteomes" id="UP001430953">
    <property type="component" value="Unassembled WGS sequence"/>
</dbReference>
<sequence>MAALKLTLDFHATYLILPADYFINNINACLKKKSTMKIEIKVTCKNKESKLTYNYNLLENKETDSVTFYYRLIFFLPLWKAKALFALTYILCLTTPCLFYHCRRSLVEATTKKKA</sequence>
<keyword evidence="1" id="KW-1133">Transmembrane helix</keyword>
<proteinExistence type="predicted"/>
<evidence type="ECO:0000256" key="1">
    <source>
        <dbReference type="SAM" id="Phobius"/>
    </source>
</evidence>
<keyword evidence="1" id="KW-0472">Membrane</keyword>
<name>A0AAW2EE40_9HYME</name>
<accession>A0AAW2EE40</accession>
<dbReference type="AlphaFoldDB" id="A0AAW2EE40"/>
<feature type="transmembrane region" description="Helical" evidence="1">
    <location>
        <begin position="83"/>
        <end position="102"/>
    </location>
</feature>
<reference evidence="2 3" key="1">
    <citation type="submission" date="2023-03" db="EMBL/GenBank/DDBJ databases">
        <title>High recombination rates correlate with genetic variation in Cardiocondyla obscurior ants.</title>
        <authorList>
            <person name="Errbii M."/>
        </authorList>
    </citation>
    <scope>NUCLEOTIDE SEQUENCE [LARGE SCALE GENOMIC DNA]</scope>
    <source>
        <strain evidence="2">Alpha-2009</strain>
        <tissue evidence="2">Whole body</tissue>
    </source>
</reference>
<evidence type="ECO:0000313" key="2">
    <source>
        <dbReference type="EMBL" id="KAL0101180.1"/>
    </source>
</evidence>